<evidence type="ECO:0000256" key="1">
    <source>
        <dbReference type="ARBA" id="ARBA00001933"/>
    </source>
</evidence>
<evidence type="ECO:0000313" key="10">
    <source>
        <dbReference type="Proteomes" id="UP000230233"/>
    </source>
</evidence>
<keyword evidence="6" id="KW-0663">Pyridoxal phosphate</keyword>
<dbReference type="AlphaFoldDB" id="A0A2G5T3C2"/>
<proteinExistence type="inferred from homology"/>
<dbReference type="InterPro" id="IPR004839">
    <property type="entry name" value="Aminotransferase_I/II_large"/>
</dbReference>
<dbReference type="Pfam" id="PF00155">
    <property type="entry name" value="Aminotran_1_2"/>
    <property type="match status" value="1"/>
</dbReference>
<dbReference type="GO" id="GO:0030170">
    <property type="term" value="F:pyridoxal phosphate binding"/>
    <property type="evidence" value="ECO:0007669"/>
    <property type="project" value="InterPro"/>
</dbReference>
<accession>A0A2G5T3C2</accession>
<comment type="cofactor">
    <cofactor evidence="1">
        <name>pyridoxal 5'-phosphate</name>
        <dbReference type="ChEBI" id="CHEBI:597326"/>
    </cofactor>
</comment>
<dbReference type="GO" id="GO:0016212">
    <property type="term" value="F:kynurenine-oxoglutarate transaminase activity"/>
    <property type="evidence" value="ECO:0007669"/>
    <property type="project" value="TreeGrafter"/>
</dbReference>
<dbReference type="GO" id="GO:0005739">
    <property type="term" value="C:mitochondrion"/>
    <property type="evidence" value="ECO:0007669"/>
    <property type="project" value="TreeGrafter"/>
</dbReference>
<dbReference type="STRING" id="1611254.A0A2G5T3C2"/>
<dbReference type="InterPro" id="IPR051326">
    <property type="entry name" value="Kynurenine-oxoglutarate_AT"/>
</dbReference>
<dbReference type="InterPro" id="IPR015422">
    <property type="entry name" value="PyrdxlP-dep_Trfase_small"/>
</dbReference>
<evidence type="ECO:0000256" key="3">
    <source>
        <dbReference type="ARBA" id="ARBA00011738"/>
    </source>
</evidence>
<keyword evidence="10" id="KW-1185">Reference proteome</keyword>
<sequence>MMSRPFNRMPADRVGENNPSIWVELGALASENNAVNLGQGFPDGPAPKFVTDQLKKISKHPELTSAHQYTSGHGHPKLVNELSKWYSYLYQQQVNPKTNSLVTVGAYHALYYSFHAWINKGEEVIIIEPAFDCYGPQIKLAGGVPVSIVMNFPDGGTDASQFTVDFEKMESSITEKTKMIVINNPHNPTGKLFNRMELLKIADIAQKYDLIVVADEVYEFHCWGVNKMIRFASLPGMWNRTISIGSAGKVFSITGWKLGWAIGPDHLLAPLKAIHQKCTYACSTPTQLAVAMAFEKEWETFYFKPHKSYLGGYLPEELENKKKKLQKMLVKAGFSPILPQAGYFMLANYSNNNAGFKSSEETDELDDYSFTKWLCTEKKLAVIPFTAFFSKNEDKLKNTSFVRFCFFKKDKTLIDAKKIMKNLSK</sequence>
<feature type="domain" description="Aminotransferase class I/classII large" evidence="8">
    <location>
        <begin position="34"/>
        <end position="406"/>
    </location>
</feature>
<evidence type="ECO:0000256" key="7">
    <source>
        <dbReference type="ARBA" id="ARBA00024016"/>
    </source>
</evidence>
<dbReference type="InterPro" id="IPR015421">
    <property type="entry name" value="PyrdxlP-dep_Trfase_major"/>
</dbReference>
<dbReference type="Gene3D" id="3.90.1150.10">
    <property type="entry name" value="Aspartate Aminotransferase, domain 1"/>
    <property type="match status" value="1"/>
</dbReference>
<evidence type="ECO:0000256" key="4">
    <source>
        <dbReference type="ARBA" id="ARBA00022576"/>
    </source>
</evidence>
<organism evidence="9 10">
    <name type="scientific">Caenorhabditis nigoni</name>
    <dbReference type="NCBI Taxonomy" id="1611254"/>
    <lineage>
        <taxon>Eukaryota</taxon>
        <taxon>Metazoa</taxon>
        <taxon>Ecdysozoa</taxon>
        <taxon>Nematoda</taxon>
        <taxon>Chromadorea</taxon>
        <taxon>Rhabditida</taxon>
        <taxon>Rhabditina</taxon>
        <taxon>Rhabditomorpha</taxon>
        <taxon>Rhabditoidea</taxon>
        <taxon>Rhabditidae</taxon>
        <taxon>Peloderinae</taxon>
        <taxon>Caenorhabditis</taxon>
    </lineage>
</organism>
<dbReference type="EMBL" id="PDUG01000006">
    <property type="protein sequence ID" value="PIC21669.1"/>
    <property type="molecule type" value="Genomic_DNA"/>
</dbReference>
<dbReference type="PANTHER" id="PTHR43807:SF20">
    <property type="entry name" value="FI04487P"/>
    <property type="match status" value="1"/>
</dbReference>
<dbReference type="OrthoDB" id="2414662at2759"/>
<evidence type="ECO:0000313" key="9">
    <source>
        <dbReference type="EMBL" id="PIC21669.1"/>
    </source>
</evidence>
<evidence type="ECO:0000259" key="8">
    <source>
        <dbReference type="Pfam" id="PF00155"/>
    </source>
</evidence>
<evidence type="ECO:0000256" key="6">
    <source>
        <dbReference type="ARBA" id="ARBA00022898"/>
    </source>
</evidence>
<comment type="caution">
    <text evidence="9">The sequence shown here is derived from an EMBL/GenBank/DDBJ whole genome shotgun (WGS) entry which is preliminary data.</text>
</comment>
<keyword evidence="4" id="KW-0032">Aminotransferase</keyword>
<keyword evidence="5" id="KW-0808">Transferase</keyword>
<evidence type="ECO:0000256" key="5">
    <source>
        <dbReference type="ARBA" id="ARBA00022679"/>
    </source>
</evidence>
<dbReference type="Proteomes" id="UP000230233">
    <property type="component" value="Chromosome X"/>
</dbReference>
<comment type="subunit">
    <text evidence="3">Homodimer.</text>
</comment>
<dbReference type="CDD" id="cd00609">
    <property type="entry name" value="AAT_like"/>
    <property type="match status" value="1"/>
</dbReference>
<reference evidence="10" key="1">
    <citation type="submission" date="2017-10" db="EMBL/GenBank/DDBJ databases">
        <title>Rapid genome shrinkage in a self-fertile nematode reveals novel sperm competition proteins.</title>
        <authorList>
            <person name="Yin D."/>
            <person name="Schwarz E.M."/>
            <person name="Thomas C.G."/>
            <person name="Felde R.L."/>
            <person name="Korf I.F."/>
            <person name="Cutter A.D."/>
            <person name="Schartner C.M."/>
            <person name="Ralston E.J."/>
            <person name="Meyer B.J."/>
            <person name="Haag E.S."/>
        </authorList>
    </citation>
    <scope>NUCLEOTIDE SEQUENCE [LARGE SCALE GENOMIC DNA]</scope>
    <source>
        <strain evidence="10">JU1422</strain>
    </source>
</reference>
<dbReference type="GO" id="GO:0070189">
    <property type="term" value="P:kynurenine metabolic process"/>
    <property type="evidence" value="ECO:0007669"/>
    <property type="project" value="UniProtKB-ARBA"/>
</dbReference>
<name>A0A2G5T3C2_9PELO</name>
<dbReference type="PANTHER" id="PTHR43807">
    <property type="entry name" value="FI04487P"/>
    <property type="match status" value="1"/>
</dbReference>
<gene>
    <name evidence="9" type="primary">Cnig_chr_X.g26425</name>
    <name evidence="9" type="ORF">B9Z55_026425</name>
</gene>
<protein>
    <recommendedName>
        <fullName evidence="8">Aminotransferase class I/classII large domain-containing protein</fullName>
    </recommendedName>
</protein>
<evidence type="ECO:0000256" key="2">
    <source>
        <dbReference type="ARBA" id="ARBA00007441"/>
    </source>
</evidence>
<dbReference type="FunFam" id="3.90.1150.10:FF:000021">
    <property type="entry name" value="Kynurenine--oxoglutarate transaminase 3"/>
    <property type="match status" value="1"/>
</dbReference>
<dbReference type="Gene3D" id="3.40.640.10">
    <property type="entry name" value="Type I PLP-dependent aspartate aminotransferase-like (Major domain)"/>
    <property type="match status" value="1"/>
</dbReference>
<dbReference type="FunFam" id="3.40.640.10:FF:000024">
    <property type="entry name" value="Kynurenine--oxoglutarate transaminase 3"/>
    <property type="match status" value="1"/>
</dbReference>
<comment type="pathway">
    <text evidence="7">Amino-acid degradation; L-kynurenine degradation; kynurenate from L-kynurenine: step 1/2.</text>
</comment>
<comment type="similarity">
    <text evidence="2">Belongs to the class-I pyridoxal-phosphate-dependent aminotransferase family.</text>
</comment>
<dbReference type="InterPro" id="IPR015424">
    <property type="entry name" value="PyrdxlP-dep_Trfase"/>
</dbReference>
<dbReference type="SUPFAM" id="SSF53383">
    <property type="entry name" value="PLP-dependent transferases"/>
    <property type="match status" value="1"/>
</dbReference>